<dbReference type="Gene3D" id="1.10.10.750">
    <property type="entry name" value="Ypt/Rab-GAP domain of gyp1p, domain 1"/>
    <property type="match status" value="1"/>
</dbReference>
<name>A0ABQ8JB67_DERPT</name>
<dbReference type="Proteomes" id="UP000887458">
    <property type="component" value="Unassembled WGS sequence"/>
</dbReference>
<protein>
    <recommendedName>
        <fullName evidence="8">Rab-GAP TBC domain-containing protein</fullName>
    </recommendedName>
</protein>
<feature type="domain" description="Rab-GAP TBC" evidence="8">
    <location>
        <begin position="343"/>
        <end position="591"/>
    </location>
</feature>
<dbReference type="InterPro" id="IPR007919">
    <property type="entry name" value="UPF0220"/>
</dbReference>
<evidence type="ECO:0000313" key="9">
    <source>
        <dbReference type="EMBL" id="KAH9419637.1"/>
    </source>
</evidence>
<dbReference type="InterPro" id="IPR000195">
    <property type="entry name" value="Rab-GAP-TBC_dom"/>
</dbReference>
<evidence type="ECO:0000256" key="1">
    <source>
        <dbReference type="ARBA" id="ARBA00004141"/>
    </source>
</evidence>
<comment type="subcellular location">
    <subcellularLocation>
        <location evidence="1">Membrane</location>
        <topology evidence="1">Multi-pass membrane protein</topology>
    </subcellularLocation>
</comment>
<dbReference type="PROSITE" id="PS50086">
    <property type="entry name" value="TBC_RABGAP"/>
    <property type="match status" value="1"/>
</dbReference>
<feature type="transmembrane region" description="Helical" evidence="7">
    <location>
        <begin position="90"/>
        <end position="114"/>
    </location>
</feature>
<evidence type="ECO:0000259" key="8">
    <source>
        <dbReference type="PROSITE" id="PS50086"/>
    </source>
</evidence>
<dbReference type="InterPro" id="IPR035969">
    <property type="entry name" value="Rab-GAP_TBC_sf"/>
</dbReference>
<dbReference type="PANTHER" id="PTHR47219">
    <property type="entry name" value="RAB GTPASE-ACTIVATING PROTEIN 1-LIKE"/>
    <property type="match status" value="1"/>
</dbReference>
<keyword evidence="3 7" id="KW-0812">Transmembrane</keyword>
<dbReference type="PANTHER" id="PTHR47219:SF15">
    <property type="entry name" value="TBC1 DOMAIN FAMILY MEMBER 12 ISOFORM X1"/>
    <property type="match status" value="1"/>
</dbReference>
<accession>A0ABQ8JB67</accession>
<comment type="similarity">
    <text evidence="2">Belongs to the UPF0220 family.</text>
</comment>
<reference evidence="9 10" key="2">
    <citation type="journal article" date="2022" name="Mol. Biol. Evol.">
        <title>Comparative Genomics Reveals Insights into the Divergent Evolution of Astigmatic Mites and Household Pest Adaptations.</title>
        <authorList>
            <person name="Xiong Q."/>
            <person name="Wan A.T."/>
            <person name="Liu X."/>
            <person name="Fung C.S."/>
            <person name="Xiao X."/>
            <person name="Malainual N."/>
            <person name="Hou J."/>
            <person name="Wang L."/>
            <person name="Wang M."/>
            <person name="Yang K.Y."/>
            <person name="Cui Y."/>
            <person name="Leung E.L."/>
            <person name="Nong W."/>
            <person name="Shin S.K."/>
            <person name="Au S.W."/>
            <person name="Jeong K.Y."/>
            <person name="Chew F.T."/>
            <person name="Hui J.H."/>
            <person name="Leung T.F."/>
            <person name="Tungtrongchitr A."/>
            <person name="Zhong N."/>
            <person name="Liu Z."/>
            <person name="Tsui S.K."/>
        </authorList>
    </citation>
    <scope>NUCLEOTIDE SEQUENCE [LARGE SCALE GENOMIC DNA]</scope>
    <source>
        <strain evidence="9">Derp</strain>
    </source>
</reference>
<evidence type="ECO:0000313" key="10">
    <source>
        <dbReference type="Proteomes" id="UP000887458"/>
    </source>
</evidence>
<dbReference type="Pfam" id="PF05255">
    <property type="entry name" value="UPF0220"/>
    <property type="match status" value="1"/>
</dbReference>
<evidence type="ECO:0000256" key="6">
    <source>
        <dbReference type="SAM" id="MobiDB-lite"/>
    </source>
</evidence>
<evidence type="ECO:0000256" key="2">
    <source>
        <dbReference type="ARBA" id="ARBA00005335"/>
    </source>
</evidence>
<dbReference type="SUPFAM" id="SSF47923">
    <property type="entry name" value="Ypt/Rab-GAP domain of gyp1p"/>
    <property type="match status" value="2"/>
</dbReference>
<dbReference type="Gene3D" id="1.10.8.270">
    <property type="entry name" value="putative rabgap domain of human tbc1 domain family member 14 like domains"/>
    <property type="match status" value="1"/>
</dbReference>
<dbReference type="InterPro" id="IPR050302">
    <property type="entry name" value="Rab_GAP_TBC_domain"/>
</dbReference>
<dbReference type="EMBL" id="NJHN03000058">
    <property type="protein sequence ID" value="KAH9419637.1"/>
    <property type="molecule type" value="Genomic_DNA"/>
</dbReference>
<gene>
    <name evidence="9" type="ORF">DERP_009695</name>
</gene>
<keyword evidence="5 7" id="KW-0472">Membrane</keyword>
<sequence length="684" mass="78667">MSSCFENCIGRLQDDENRNKITSIVAGSFFAIGWWIIIDISSRYYYPDFNNAYHVCGVLATISLLMINSVSSSRIEMYSYGGGDYTVHIWLFIGFVLGFGSLIASLWILFGAYVVTGVNILPGLGIFFQNLFIFLGGWMDIQSNQQHQSSVAARNPCSLSDALHQVDRNLVYDPSTKKLCLKNCNERLSNCTTKSNNCTLLPDDLKDDKCANYMTEDDSEDYQNEIDSIVNIAKHLNLYDIDIYDKYERYITIGTNVCIKRPQNLPPKSKEEERKHREQFLEILLQAQTKDLQRKKLRKDIVKRKAQQENEIQKAIKIWTEEILPCWRQSCITKRVQNLWWNGIPSSIRPKVWNLVIGNDLHITEQLFHICLSRSSEKIWVRRFISRKCSNPLSPVSSCDPKTHRRSASHSSEVSSSQSSSDQSIITDKAKDSDDDDGENIAFLIKLDVLRTFPQLGLFQETGPYHKSLCDVLSAYVVYRPDIGYCQGMSFLAAMLLLNSQSSFSAFTSLANLLNNELLMTFYSLNQKKMRSIYLYYDRQFHSLLPDLASHFVNIGLTTDLFFMYQVYTLFARSLSLDCASRVWDIFLRDGNEFIFRASLGLLSMFKNELIKLEFIDSARFLYNLPDDMDTEKYFDIIASIKLVPPKLSTLFSSDVINETIIVNNESNGTKSRYSSFVNKFWRF</sequence>
<feature type="region of interest" description="Disordered" evidence="6">
    <location>
        <begin position="392"/>
        <end position="435"/>
    </location>
</feature>
<dbReference type="Pfam" id="PF00566">
    <property type="entry name" value="RabGAP-TBC"/>
    <property type="match status" value="1"/>
</dbReference>
<keyword evidence="10" id="KW-1185">Reference proteome</keyword>
<evidence type="ECO:0000256" key="5">
    <source>
        <dbReference type="ARBA" id="ARBA00023136"/>
    </source>
</evidence>
<dbReference type="Gene3D" id="1.10.472.80">
    <property type="entry name" value="Ypt/Rab-GAP domain of gyp1p, domain 3"/>
    <property type="match status" value="1"/>
</dbReference>
<organism evidence="9 10">
    <name type="scientific">Dermatophagoides pteronyssinus</name>
    <name type="common">European house dust mite</name>
    <dbReference type="NCBI Taxonomy" id="6956"/>
    <lineage>
        <taxon>Eukaryota</taxon>
        <taxon>Metazoa</taxon>
        <taxon>Ecdysozoa</taxon>
        <taxon>Arthropoda</taxon>
        <taxon>Chelicerata</taxon>
        <taxon>Arachnida</taxon>
        <taxon>Acari</taxon>
        <taxon>Acariformes</taxon>
        <taxon>Sarcoptiformes</taxon>
        <taxon>Astigmata</taxon>
        <taxon>Psoroptidia</taxon>
        <taxon>Analgoidea</taxon>
        <taxon>Pyroglyphidae</taxon>
        <taxon>Dermatophagoidinae</taxon>
        <taxon>Dermatophagoides</taxon>
    </lineage>
</organism>
<evidence type="ECO:0000256" key="7">
    <source>
        <dbReference type="SAM" id="Phobius"/>
    </source>
</evidence>
<feature type="transmembrane region" description="Helical" evidence="7">
    <location>
        <begin position="21"/>
        <end position="46"/>
    </location>
</feature>
<evidence type="ECO:0000256" key="3">
    <source>
        <dbReference type="ARBA" id="ARBA00022692"/>
    </source>
</evidence>
<keyword evidence="4 7" id="KW-1133">Transmembrane helix</keyword>
<reference evidence="9 10" key="1">
    <citation type="journal article" date="2018" name="J. Allergy Clin. Immunol.">
        <title>High-quality assembly of Dermatophagoides pteronyssinus genome and transcriptome reveals a wide range of novel allergens.</title>
        <authorList>
            <person name="Liu X.Y."/>
            <person name="Yang K.Y."/>
            <person name="Wang M.Q."/>
            <person name="Kwok J.S."/>
            <person name="Zeng X."/>
            <person name="Yang Z."/>
            <person name="Xiao X.J."/>
            <person name="Lau C.P."/>
            <person name="Li Y."/>
            <person name="Huang Z.M."/>
            <person name="Ba J.G."/>
            <person name="Yim A.K."/>
            <person name="Ouyang C.Y."/>
            <person name="Ngai S.M."/>
            <person name="Chan T.F."/>
            <person name="Leung E.L."/>
            <person name="Liu L."/>
            <person name="Liu Z.G."/>
            <person name="Tsui S.K."/>
        </authorList>
    </citation>
    <scope>NUCLEOTIDE SEQUENCE [LARGE SCALE GENOMIC DNA]</scope>
    <source>
        <strain evidence="9">Derp</strain>
    </source>
</reference>
<comment type="caution">
    <text evidence="9">The sequence shown here is derived from an EMBL/GenBank/DDBJ whole genome shotgun (WGS) entry which is preliminary data.</text>
</comment>
<feature type="compositionally biased region" description="Low complexity" evidence="6">
    <location>
        <begin position="409"/>
        <end position="424"/>
    </location>
</feature>
<proteinExistence type="inferred from homology"/>
<evidence type="ECO:0000256" key="4">
    <source>
        <dbReference type="ARBA" id="ARBA00022989"/>
    </source>
</evidence>
<feature type="transmembrane region" description="Helical" evidence="7">
    <location>
        <begin position="120"/>
        <end position="139"/>
    </location>
</feature>
<dbReference type="SMART" id="SM00164">
    <property type="entry name" value="TBC"/>
    <property type="match status" value="1"/>
</dbReference>